<feature type="compositionally biased region" description="Basic and acidic residues" evidence="1">
    <location>
        <begin position="177"/>
        <end position="187"/>
    </location>
</feature>
<dbReference type="GO" id="GO:0051666">
    <property type="term" value="P:actin cortical patch localization"/>
    <property type="evidence" value="ECO:0007669"/>
    <property type="project" value="TreeGrafter"/>
</dbReference>
<organism evidence="2 3">
    <name type="scientific">Gymnopus androsaceus JB14</name>
    <dbReference type="NCBI Taxonomy" id="1447944"/>
    <lineage>
        <taxon>Eukaryota</taxon>
        <taxon>Fungi</taxon>
        <taxon>Dikarya</taxon>
        <taxon>Basidiomycota</taxon>
        <taxon>Agaricomycotina</taxon>
        <taxon>Agaricomycetes</taxon>
        <taxon>Agaricomycetidae</taxon>
        <taxon>Agaricales</taxon>
        <taxon>Marasmiineae</taxon>
        <taxon>Omphalotaceae</taxon>
        <taxon>Gymnopus</taxon>
    </lineage>
</organism>
<evidence type="ECO:0000313" key="2">
    <source>
        <dbReference type="EMBL" id="KAE9403811.1"/>
    </source>
</evidence>
<name>A0A6A4I0F7_9AGAR</name>
<feature type="region of interest" description="Disordered" evidence="1">
    <location>
        <begin position="429"/>
        <end position="519"/>
    </location>
</feature>
<feature type="compositionally biased region" description="Low complexity" evidence="1">
    <location>
        <begin position="499"/>
        <end position="516"/>
    </location>
</feature>
<dbReference type="OrthoDB" id="10255964at2759"/>
<feature type="compositionally biased region" description="Polar residues" evidence="1">
    <location>
        <begin position="123"/>
        <end position="138"/>
    </location>
</feature>
<protein>
    <recommendedName>
        <fullName evidence="4">VHS domain-containing protein</fullName>
    </recommendedName>
</protein>
<dbReference type="AlphaFoldDB" id="A0A6A4I0F7"/>
<sequence length="671" mass="73895">MLRNSSDVFITQCTSRKFLDTLEDLLTNTGGGPFSSGKGTSPVVRERVMDVLAAAAYASGTKRDTGFRGLWRKVKPVDKPDEGIPFDTDDAMFNPPVAGNGRGSYYETNPPSAVPYDPKGASVNVNTYYDPTNTPQSGNEHKKERGERDRDRDREGRHKEREHRDKGDREHRHKDREHRDKDKEKKSSRNRIIPLEEDIRRLFQECKIGLGNAGLLSQALVHAKVEELKKGERGEVIKEFRLKCLSSQELIAAQIPWATAGAERSRREKEREMQLLYGETNDAIPRAKDKQRTRDRSIAELADAAGIPGRESPVDEQTIEEKLLAALLEANGELLAALVQYDDLQRVAIERKTEEKSRKETRMDRRAIATLEQLQQVEEDASTGAGGSAAMRRSRSRSPSPAASNEASAVAVQHPFPQHPHSLLPHPAQQLAAQHPPHTHSPEIPGQTLAPPRAPPHGPRSPASMQGHARTGSAGNIPSRTPSPNTPSMDSSSWGTGTAESVGGSAAGPAGSTMGSSDRDILNGLSSLSIAKSRVARTGSRADESDEDILTPIKPSAKALGKRRIEVGDDPEPSFNPDDLYYDHNKDGGSTVDSYNPYAESDIHIPSTEGYNSESDDSESAYYPDGRPRSRNGILHHLHHPPVHFVYDAAAERTRQRIREMEMERSVEGVH</sequence>
<dbReference type="Proteomes" id="UP000799118">
    <property type="component" value="Unassembled WGS sequence"/>
</dbReference>
<evidence type="ECO:0008006" key="4">
    <source>
        <dbReference type="Google" id="ProtNLM"/>
    </source>
</evidence>
<dbReference type="PANTHER" id="PTHR47789:SF2">
    <property type="entry name" value="VHS DOMAIN-CONTAINING PROTEIN"/>
    <property type="match status" value="1"/>
</dbReference>
<gene>
    <name evidence="2" type="ORF">BT96DRAFT_917357</name>
</gene>
<evidence type="ECO:0000256" key="1">
    <source>
        <dbReference type="SAM" id="MobiDB-lite"/>
    </source>
</evidence>
<feature type="region of interest" description="Disordered" evidence="1">
    <location>
        <begin position="371"/>
        <end position="410"/>
    </location>
</feature>
<proteinExistence type="predicted"/>
<feature type="compositionally biased region" description="Basic and acidic residues" evidence="1">
    <location>
        <begin position="139"/>
        <end position="170"/>
    </location>
</feature>
<feature type="compositionally biased region" description="Low complexity" evidence="1">
    <location>
        <begin position="397"/>
        <end position="409"/>
    </location>
</feature>
<dbReference type="GO" id="GO:0007015">
    <property type="term" value="P:actin filament organization"/>
    <property type="evidence" value="ECO:0007669"/>
    <property type="project" value="InterPro"/>
</dbReference>
<dbReference type="GO" id="GO:0030479">
    <property type="term" value="C:actin cortical patch"/>
    <property type="evidence" value="ECO:0007669"/>
    <property type="project" value="TreeGrafter"/>
</dbReference>
<evidence type="ECO:0000313" key="3">
    <source>
        <dbReference type="Proteomes" id="UP000799118"/>
    </source>
</evidence>
<dbReference type="PANTHER" id="PTHR47789">
    <property type="entry name" value="LAS SEVENTEEN-BINDING PROTEIN 5"/>
    <property type="match status" value="1"/>
</dbReference>
<keyword evidence="3" id="KW-1185">Reference proteome</keyword>
<dbReference type="EMBL" id="ML769422">
    <property type="protein sequence ID" value="KAE9403811.1"/>
    <property type="molecule type" value="Genomic_DNA"/>
</dbReference>
<feature type="region of interest" description="Disordered" evidence="1">
    <location>
        <begin position="534"/>
        <end position="636"/>
    </location>
</feature>
<dbReference type="GO" id="GO:0006897">
    <property type="term" value="P:endocytosis"/>
    <property type="evidence" value="ECO:0007669"/>
    <property type="project" value="InterPro"/>
</dbReference>
<reference evidence="2" key="1">
    <citation type="journal article" date="2019" name="Environ. Microbiol.">
        <title>Fungal ecological strategies reflected in gene transcription - a case study of two litter decomposers.</title>
        <authorList>
            <person name="Barbi F."/>
            <person name="Kohler A."/>
            <person name="Barry K."/>
            <person name="Baskaran P."/>
            <person name="Daum C."/>
            <person name="Fauchery L."/>
            <person name="Ihrmark K."/>
            <person name="Kuo A."/>
            <person name="LaButti K."/>
            <person name="Lipzen A."/>
            <person name="Morin E."/>
            <person name="Grigoriev I.V."/>
            <person name="Henrissat B."/>
            <person name="Lindahl B."/>
            <person name="Martin F."/>
        </authorList>
    </citation>
    <scope>NUCLEOTIDE SEQUENCE</scope>
    <source>
        <strain evidence="2">JB14</strain>
    </source>
</reference>
<feature type="region of interest" description="Disordered" evidence="1">
    <location>
        <begin position="77"/>
        <end position="189"/>
    </location>
</feature>
<dbReference type="InterPro" id="IPR045007">
    <property type="entry name" value="LSB5"/>
</dbReference>
<feature type="compositionally biased region" description="Polar residues" evidence="1">
    <location>
        <begin position="473"/>
        <end position="498"/>
    </location>
</feature>
<accession>A0A6A4I0F7</accession>